<gene>
    <name evidence="8" type="ORF">MFMK1_000547</name>
</gene>
<dbReference type="RefSeq" id="WP_366923638.1">
    <property type="nucleotide sequence ID" value="NZ_CP121694.1"/>
</dbReference>
<feature type="transmembrane region" description="Helical" evidence="7">
    <location>
        <begin position="112"/>
        <end position="131"/>
    </location>
</feature>
<evidence type="ECO:0000256" key="6">
    <source>
        <dbReference type="ARBA" id="ARBA00023136"/>
    </source>
</evidence>
<dbReference type="EMBL" id="CP121694">
    <property type="protein sequence ID" value="WRO20757.1"/>
    <property type="molecule type" value="Genomic_DNA"/>
</dbReference>
<evidence type="ECO:0000313" key="8">
    <source>
        <dbReference type="EMBL" id="WRO20757.1"/>
    </source>
</evidence>
<organism evidence="8 9">
    <name type="scientific">Metallumcola ferriviriculae</name>
    <dbReference type="NCBI Taxonomy" id="3039180"/>
    <lineage>
        <taxon>Bacteria</taxon>
        <taxon>Bacillati</taxon>
        <taxon>Bacillota</taxon>
        <taxon>Clostridia</taxon>
        <taxon>Neomoorellales</taxon>
        <taxon>Desulfitibacteraceae</taxon>
        <taxon>Metallumcola</taxon>
    </lineage>
</organism>
<dbReference type="InterPro" id="IPR007140">
    <property type="entry name" value="DUF350"/>
</dbReference>
<dbReference type="Proteomes" id="UP001329915">
    <property type="component" value="Chromosome"/>
</dbReference>
<keyword evidence="4 7" id="KW-0812">Transmembrane</keyword>
<keyword evidence="3" id="KW-1003">Cell membrane</keyword>
<keyword evidence="6 7" id="KW-0472">Membrane</keyword>
<evidence type="ECO:0000256" key="3">
    <source>
        <dbReference type="ARBA" id="ARBA00022475"/>
    </source>
</evidence>
<evidence type="ECO:0000256" key="4">
    <source>
        <dbReference type="ARBA" id="ARBA00022692"/>
    </source>
</evidence>
<sequence length="132" mass="14396">MVLINPFVDTILWWAIFFVVMFVAIKVFDLVTPYKLSQETKEKNGALGAVLGGLLIGIGIIIYNAMVHSDGLVNALIYSALGFVLMLASYFLYDLITPEKISQEIDDHNLLVGYKIAGLFIAVALVVSGAIT</sequence>
<dbReference type="PANTHER" id="PTHR40043:SF1">
    <property type="entry name" value="UPF0719 INNER MEMBRANE PROTEIN YJFL"/>
    <property type="match status" value="1"/>
</dbReference>
<name>A0AAU0UJR2_9FIRM</name>
<feature type="transmembrane region" description="Helical" evidence="7">
    <location>
        <begin position="72"/>
        <end position="92"/>
    </location>
</feature>
<reference evidence="8 9" key="1">
    <citation type="submission" date="2023-04" db="EMBL/GenBank/DDBJ databases">
        <authorList>
            <person name="Hsu D."/>
        </authorList>
    </citation>
    <scope>NUCLEOTIDE SEQUENCE [LARGE SCALE GENOMIC DNA]</scope>
    <source>
        <strain evidence="8 9">MK1</strain>
    </source>
</reference>
<evidence type="ECO:0000256" key="7">
    <source>
        <dbReference type="SAM" id="Phobius"/>
    </source>
</evidence>
<dbReference type="GO" id="GO:0005886">
    <property type="term" value="C:plasma membrane"/>
    <property type="evidence" value="ECO:0007669"/>
    <property type="project" value="UniProtKB-SubCell"/>
</dbReference>
<comment type="subcellular location">
    <subcellularLocation>
        <location evidence="1">Cell membrane</location>
        <topology evidence="1">Multi-pass membrane protein</topology>
    </subcellularLocation>
</comment>
<dbReference type="AlphaFoldDB" id="A0AAU0UJR2"/>
<protein>
    <submittedName>
        <fullName evidence="8">DUF350 domain-containing protein</fullName>
    </submittedName>
</protein>
<dbReference type="Pfam" id="PF03994">
    <property type="entry name" value="DUF350"/>
    <property type="match status" value="1"/>
</dbReference>
<evidence type="ECO:0000256" key="2">
    <source>
        <dbReference type="ARBA" id="ARBA00005779"/>
    </source>
</evidence>
<feature type="transmembrane region" description="Helical" evidence="7">
    <location>
        <begin position="46"/>
        <end position="66"/>
    </location>
</feature>
<proteinExistence type="inferred from homology"/>
<feature type="transmembrane region" description="Helical" evidence="7">
    <location>
        <begin position="12"/>
        <end position="34"/>
    </location>
</feature>
<comment type="similarity">
    <text evidence="2">Belongs to the UPF0719 family.</text>
</comment>
<evidence type="ECO:0000256" key="1">
    <source>
        <dbReference type="ARBA" id="ARBA00004651"/>
    </source>
</evidence>
<dbReference type="KEGG" id="dbc:MFMK1_000547"/>
<keyword evidence="5 7" id="KW-1133">Transmembrane helix</keyword>
<evidence type="ECO:0000313" key="9">
    <source>
        <dbReference type="Proteomes" id="UP001329915"/>
    </source>
</evidence>
<dbReference type="PANTHER" id="PTHR40043">
    <property type="entry name" value="UPF0719 INNER MEMBRANE PROTEIN YJFL"/>
    <property type="match status" value="1"/>
</dbReference>
<keyword evidence="9" id="KW-1185">Reference proteome</keyword>
<accession>A0AAU0UJR2</accession>
<evidence type="ECO:0000256" key="5">
    <source>
        <dbReference type="ARBA" id="ARBA00022989"/>
    </source>
</evidence>